<protein>
    <submittedName>
        <fullName evidence="2">Uncharacterized protein</fullName>
    </submittedName>
</protein>
<proteinExistence type="predicted"/>
<comment type="caution">
    <text evidence="2">The sequence shown here is derived from an EMBL/GenBank/DDBJ whole genome shotgun (WGS) entry which is preliminary data.</text>
</comment>
<reference evidence="2 3" key="1">
    <citation type="submission" date="2021-02" db="EMBL/GenBank/DDBJ databases">
        <title>Streptomyces spirodelae sp. nov., isolated from duckweed.</title>
        <authorList>
            <person name="Saimee Y."/>
            <person name="Duangmal K."/>
        </authorList>
    </citation>
    <scope>NUCLEOTIDE SEQUENCE [LARGE SCALE GENOMIC DNA]</scope>
    <source>
        <strain evidence="2 3">DSM 42105</strain>
    </source>
</reference>
<dbReference type="EMBL" id="JAFFZM010000002">
    <property type="protein sequence ID" value="MBO8197733.1"/>
    <property type="molecule type" value="Genomic_DNA"/>
</dbReference>
<organism evidence="2 3">
    <name type="scientific">Streptomyces smyrnaeus</name>
    <dbReference type="NCBI Taxonomy" id="1387713"/>
    <lineage>
        <taxon>Bacteria</taxon>
        <taxon>Bacillati</taxon>
        <taxon>Actinomycetota</taxon>
        <taxon>Actinomycetes</taxon>
        <taxon>Kitasatosporales</taxon>
        <taxon>Streptomycetaceae</taxon>
        <taxon>Streptomyces</taxon>
    </lineage>
</organism>
<evidence type="ECO:0000313" key="3">
    <source>
        <dbReference type="Proteomes" id="UP000721954"/>
    </source>
</evidence>
<keyword evidence="3" id="KW-1185">Reference proteome</keyword>
<sequence length="284" mass="31498">MTTDDGMSPEVQRMLQEAQAMMTDEVMEETLRSKAGVDPSDLATLLDLVSIGIANGAWRNSCVEDWHAEGRLSDGDMMRVNSYTTDAIRRRLMGWCIECGITSADSGSLVGAHAESVDVLAGRLFRWLTNAERKLPTGMSLGELARSKEAFEEYEDHAGRALSGFTGQMDTTSVRFGLLRTACHGALACSQWWAHPTWPDRVERFIRVLDDATDPHWGPNGERREKLGAEPPSVQDRDMLHTTLLEGPWKLDPTAAEWIVDAGIGYLTPETELPTRPDPIKGRQ</sequence>
<evidence type="ECO:0000313" key="2">
    <source>
        <dbReference type="EMBL" id="MBO8197733.1"/>
    </source>
</evidence>
<accession>A0ABS3XQN4</accession>
<name>A0ABS3XQN4_9ACTN</name>
<dbReference type="Proteomes" id="UP000721954">
    <property type="component" value="Unassembled WGS sequence"/>
</dbReference>
<gene>
    <name evidence="2" type="ORF">JW613_05370</name>
</gene>
<evidence type="ECO:0000256" key="1">
    <source>
        <dbReference type="SAM" id="MobiDB-lite"/>
    </source>
</evidence>
<dbReference type="GeneID" id="96258028"/>
<dbReference type="RefSeq" id="WP_209209516.1">
    <property type="nucleotide sequence ID" value="NZ_JAFFZM010000002.1"/>
</dbReference>
<feature type="region of interest" description="Disordered" evidence="1">
    <location>
        <begin position="213"/>
        <end position="233"/>
    </location>
</feature>